<evidence type="ECO:0000313" key="2">
    <source>
        <dbReference type="EMBL" id="CAD73849.1"/>
    </source>
</evidence>
<dbReference type="PATRIC" id="fig|243090.15.peg.2130"/>
<dbReference type="InParanoid" id="Q7USE8"/>
<evidence type="ECO:0000313" key="3">
    <source>
        <dbReference type="Proteomes" id="UP000001025"/>
    </source>
</evidence>
<dbReference type="Pfam" id="PF00023">
    <property type="entry name" value="Ank"/>
    <property type="match status" value="1"/>
</dbReference>
<evidence type="ECO:0000256" key="1">
    <source>
        <dbReference type="PROSITE-ProRule" id="PRU00023"/>
    </source>
</evidence>
<feature type="repeat" description="ANK" evidence="1">
    <location>
        <begin position="269"/>
        <end position="301"/>
    </location>
</feature>
<dbReference type="PROSITE" id="PS50088">
    <property type="entry name" value="ANK_REPEAT"/>
    <property type="match status" value="1"/>
</dbReference>
<dbReference type="AlphaFoldDB" id="Q7USE8"/>
<gene>
    <name evidence="2" type="ordered locus">RB4547</name>
</gene>
<dbReference type="EnsemblBacteria" id="CAD73849">
    <property type="protein sequence ID" value="CAD73849"/>
    <property type="gene ID" value="RB4547"/>
</dbReference>
<dbReference type="InterPro" id="IPR002110">
    <property type="entry name" value="Ankyrin_rpt"/>
</dbReference>
<organism evidence="2 3">
    <name type="scientific">Rhodopirellula baltica (strain DSM 10527 / NCIMB 13988 / SH1)</name>
    <dbReference type="NCBI Taxonomy" id="243090"/>
    <lineage>
        <taxon>Bacteria</taxon>
        <taxon>Pseudomonadati</taxon>
        <taxon>Planctomycetota</taxon>
        <taxon>Planctomycetia</taxon>
        <taxon>Pirellulales</taxon>
        <taxon>Pirellulaceae</taxon>
        <taxon>Rhodopirellula</taxon>
    </lineage>
</organism>
<dbReference type="STRING" id="243090.RB4547"/>
<dbReference type="EMBL" id="BX294140">
    <property type="protein sequence ID" value="CAD73849.1"/>
    <property type="molecule type" value="Genomic_DNA"/>
</dbReference>
<reference evidence="2 3" key="1">
    <citation type="journal article" date="2003" name="Proc. Natl. Acad. Sci. U.S.A.">
        <title>Complete genome sequence of the marine planctomycete Pirellula sp. strain 1.</title>
        <authorList>
            <person name="Gloeckner F.O."/>
            <person name="Kube M."/>
            <person name="Bauer M."/>
            <person name="Teeling H."/>
            <person name="Lombardot T."/>
            <person name="Ludwig W."/>
            <person name="Gade D."/>
            <person name="Beck A."/>
            <person name="Borzym K."/>
            <person name="Heitmann K."/>
            <person name="Rabus R."/>
            <person name="Schlesner H."/>
            <person name="Amann R."/>
            <person name="Reinhardt R."/>
        </authorList>
    </citation>
    <scope>NUCLEOTIDE SEQUENCE [LARGE SCALE GENOMIC DNA]</scope>
    <source>
        <strain evidence="3">DSM 10527 / NCIMB 13988 / SH1</strain>
    </source>
</reference>
<proteinExistence type="predicted"/>
<dbReference type="Proteomes" id="UP000001025">
    <property type="component" value="Chromosome"/>
</dbReference>
<dbReference type="Gene3D" id="1.25.40.20">
    <property type="entry name" value="Ankyrin repeat-containing domain"/>
    <property type="match status" value="1"/>
</dbReference>
<dbReference type="SUPFAM" id="SSF48403">
    <property type="entry name" value="Ankyrin repeat"/>
    <property type="match status" value="1"/>
</dbReference>
<accession>Q7USE8</accession>
<keyword evidence="1" id="KW-0040">ANK repeat</keyword>
<protein>
    <submittedName>
        <fullName evidence="2">Similar to ankyrin homolog [precursor]</fullName>
    </submittedName>
</protein>
<dbReference type="InterPro" id="IPR036770">
    <property type="entry name" value="Ankyrin_rpt-contain_sf"/>
</dbReference>
<dbReference type="KEGG" id="rba:RB4547"/>
<dbReference type="OrthoDB" id="266110at2"/>
<dbReference type="eggNOG" id="COG0666">
    <property type="taxonomic scope" value="Bacteria"/>
</dbReference>
<dbReference type="PROSITE" id="PS50297">
    <property type="entry name" value="ANK_REP_REGION"/>
    <property type="match status" value="1"/>
</dbReference>
<name>Q7USE8_RHOBA</name>
<dbReference type="HOGENOM" id="CLU_650313_0_0_0"/>
<keyword evidence="3" id="KW-1185">Reference proteome</keyword>
<sequence>MRRDCTANFLLFCDGTKPMLFPKKFLKTLIPVVLPVAFAAAALQPTLAISAPISAKANASTIGSEQAVPSPSLHERLCDVNPNWVSILGSETFDLDGESEVGEVQLLQKHFELMIERLENAKVDDLNASQTKQRRANIQRLREYAVDGVFPQNIFVAGRRPVFIDPWGTHCAVGHLIATSGYPGLARRINEEHRLDELGAITTDGLREWQLASGLRIEELALIQPHYQFRMNSQTIKYPSEIEALILGDSSTVLEALEKGELKVDSRCGGKTLLHIAAAAGDLKLVKRLVEMGADLNAVSTLGCDEDETGKGGKHSRFEVRLDGSTQVTKGDRYAGKGRVYQTVRGAFVADVLQDFYGGLAGKNALEFATAEPRPSKYGAPMYAYYGKRMPFGGVGNGSNPLEEVKTKRTEVAKWLREQGLK</sequence>
<dbReference type="SMART" id="SM00248">
    <property type="entry name" value="ANK"/>
    <property type="match status" value="1"/>
</dbReference>